<dbReference type="PANTHER" id="PTHR15496:SF2">
    <property type="entry name" value="GENERAL TRANSCRIPTION FACTOR 3C POLYPEPTIDE 4"/>
    <property type="match status" value="1"/>
</dbReference>
<dbReference type="Gene3D" id="2.130.10.10">
    <property type="entry name" value="YVTN repeat-like/Quinoprotein amine dehydrogenase"/>
    <property type="match status" value="1"/>
</dbReference>
<dbReference type="InterPro" id="IPR036322">
    <property type="entry name" value="WD40_repeat_dom_sf"/>
</dbReference>
<feature type="domain" description="Transcription factor IIIC 90kDa subunit N-terminal" evidence="1">
    <location>
        <begin position="23"/>
        <end position="378"/>
    </location>
</feature>
<evidence type="ECO:0008006" key="5">
    <source>
        <dbReference type="Google" id="ProtNLM"/>
    </source>
</evidence>
<dbReference type="InterPro" id="IPR044230">
    <property type="entry name" value="GTF3C4"/>
</dbReference>
<dbReference type="InterPro" id="IPR024764">
    <property type="entry name" value="TFIIIC_Znf"/>
</dbReference>
<dbReference type="Pfam" id="PF12660">
    <property type="entry name" value="zf-TFIIIC"/>
    <property type="match status" value="1"/>
</dbReference>
<keyword evidence="4" id="KW-1185">Reference proteome</keyword>
<name>A0A9P0H8H9_NEZVI</name>
<feature type="domain" description="Transcription factor IIIC putative zinc-finger" evidence="2">
    <location>
        <begin position="593"/>
        <end position="662"/>
    </location>
</feature>
<dbReference type="AlphaFoldDB" id="A0A9P0H8H9"/>
<evidence type="ECO:0000259" key="2">
    <source>
        <dbReference type="Pfam" id="PF12660"/>
    </source>
</evidence>
<dbReference type="SUPFAM" id="SSF50978">
    <property type="entry name" value="WD40 repeat-like"/>
    <property type="match status" value="1"/>
</dbReference>
<sequence>MKLQDFQCSKCSHPAHIPFSVEWSDDDCIALATEKGAYITILQSLPKSKNAVMHTERFFISCSKACPTENCGIDINELIKDFDQHQMYQLVQDITLSPVFKNSSYSPSVKQVAWSPVVMKHKLRCLLAMLTDSGSLSICYNSSDEWQMDSSLSLAWFDYCSSQWERPPVDSGEALEELKKRAYKLKLSAFAWGSVIEVSWYLLVTGAWDGTMTVWKVYQDPDMKNVCVQMLDVLPSFDGFHTIVTALSCQHLEENNYIVTACYIDGRIVTMLVSITSDGLKIFSRNVIWDDGDRIQVYPGGLLSKFSTEGLLLAVNKGPYILIFRIGPSGELKEYHIVNSQEILITGLTDFSPTEVLVTAYSGSIYILNLEKSEPELTKEQSSLRGNHYSCNGLALSKSKAIAVIPYSVKTNYDHLTMKELCHLLWCSVAHHSEIMSIIAAHAGPLSSIWDAISLLRIELILNNNESLDAVSRWLGELSTEELDTMEIERLKKNLAIMRLLQLVDLSKSKYTHSQLASIEEEVKELIMSCHVFKIISNANIEKMTKFQSKSFYLMKKWLEYIISKFESKYNFTTTTASTLLEEFNIEEIDFNKELCEICGAEVPTFMGAGTSKCVAGHEVPRCCLSFVQCGPLAYYKCFNCDVIAHPEAVSDENNSCIYCDNTFKFTEIIQLKN</sequence>
<gene>
    <name evidence="3" type="ORF">NEZAVI_LOCUS7326</name>
</gene>
<dbReference type="InterPro" id="IPR015943">
    <property type="entry name" value="WD40/YVTN_repeat-like_dom_sf"/>
</dbReference>
<organism evidence="3 4">
    <name type="scientific">Nezara viridula</name>
    <name type="common">Southern green stink bug</name>
    <name type="synonym">Cimex viridulus</name>
    <dbReference type="NCBI Taxonomy" id="85310"/>
    <lineage>
        <taxon>Eukaryota</taxon>
        <taxon>Metazoa</taxon>
        <taxon>Ecdysozoa</taxon>
        <taxon>Arthropoda</taxon>
        <taxon>Hexapoda</taxon>
        <taxon>Insecta</taxon>
        <taxon>Pterygota</taxon>
        <taxon>Neoptera</taxon>
        <taxon>Paraneoptera</taxon>
        <taxon>Hemiptera</taxon>
        <taxon>Heteroptera</taxon>
        <taxon>Panheteroptera</taxon>
        <taxon>Pentatomomorpha</taxon>
        <taxon>Pentatomoidea</taxon>
        <taxon>Pentatomidae</taxon>
        <taxon>Pentatominae</taxon>
        <taxon>Nezara</taxon>
    </lineage>
</organism>
<evidence type="ECO:0000313" key="3">
    <source>
        <dbReference type="EMBL" id="CAH1397515.1"/>
    </source>
</evidence>
<evidence type="ECO:0000259" key="1">
    <source>
        <dbReference type="Pfam" id="PF12657"/>
    </source>
</evidence>
<evidence type="ECO:0000313" key="4">
    <source>
        <dbReference type="Proteomes" id="UP001152798"/>
    </source>
</evidence>
<dbReference type="GO" id="GO:0006384">
    <property type="term" value="P:transcription initiation at RNA polymerase III promoter"/>
    <property type="evidence" value="ECO:0007669"/>
    <property type="project" value="InterPro"/>
</dbReference>
<dbReference type="Proteomes" id="UP001152798">
    <property type="component" value="Chromosome 3"/>
</dbReference>
<dbReference type="OrthoDB" id="8171084at2759"/>
<accession>A0A9P0H8H9</accession>
<protein>
    <recommendedName>
        <fullName evidence="5">Transcription factor IIIC 90kDa subunit N-terminal domain-containing protein</fullName>
    </recommendedName>
</protein>
<reference evidence="3" key="1">
    <citation type="submission" date="2022-01" db="EMBL/GenBank/DDBJ databases">
        <authorList>
            <person name="King R."/>
        </authorList>
    </citation>
    <scope>NUCLEOTIDE SEQUENCE</scope>
</reference>
<dbReference type="EMBL" id="OV725079">
    <property type="protein sequence ID" value="CAH1397515.1"/>
    <property type="molecule type" value="Genomic_DNA"/>
</dbReference>
<dbReference type="GO" id="GO:0004402">
    <property type="term" value="F:histone acetyltransferase activity"/>
    <property type="evidence" value="ECO:0007669"/>
    <property type="project" value="InterPro"/>
</dbReference>
<proteinExistence type="predicted"/>
<dbReference type="GO" id="GO:0000127">
    <property type="term" value="C:transcription factor TFIIIC complex"/>
    <property type="evidence" value="ECO:0007669"/>
    <property type="project" value="InterPro"/>
</dbReference>
<dbReference type="PANTHER" id="PTHR15496">
    <property type="entry name" value="GENERAL TRANSCRIPTION FACTOR 3C POLYPEPTIDE 4 FAMILY"/>
    <property type="match status" value="1"/>
</dbReference>
<dbReference type="InterPro" id="IPR024761">
    <property type="entry name" value="TFIIIC_delta_N"/>
</dbReference>
<dbReference type="Pfam" id="PF12657">
    <property type="entry name" value="TFIIIC_delta"/>
    <property type="match status" value="1"/>
</dbReference>